<organism evidence="2 3">
    <name type="scientific">Botrytis deweyae</name>
    <dbReference type="NCBI Taxonomy" id="2478750"/>
    <lineage>
        <taxon>Eukaryota</taxon>
        <taxon>Fungi</taxon>
        <taxon>Dikarya</taxon>
        <taxon>Ascomycota</taxon>
        <taxon>Pezizomycotina</taxon>
        <taxon>Leotiomycetes</taxon>
        <taxon>Helotiales</taxon>
        <taxon>Sclerotiniaceae</taxon>
        <taxon>Botrytis</taxon>
    </lineage>
</organism>
<accession>A0ABQ7IFQ8</accession>
<dbReference type="Proteomes" id="UP000783213">
    <property type="component" value="Unassembled WGS sequence"/>
</dbReference>
<dbReference type="RefSeq" id="XP_038807937.1">
    <property type="nucleotide sequence ID" value="XM_038955643.1"/>
</dbReference>
<protein>
    <submittedName>
        <fullName evidence="2">Uncharacterized protein</fullName>
    </submittedName>
</protein>
<sequence>MASKVLKEDLEENYPRPQGRPRNDYEAALEICQRALPADRGVMHFSDEIRSVNCLGETQTRFRYRYLWALDRDNSMG</sequence>
<evidence type="ECO:0000313" key="2">
    <source>
        <dbReference type="EMBL" id="KAF7922494.1"/>
    </source>
</evidence>
<gene>
    <name evidence="2" type="ORF">EAE98_008020</name>
</gene>
<dbReference type="EMBL" id="RCSX01000020">
    <property type="protein sequence ID" value="KAF7922494.1"/>
    <property type="molecule type" value="Genomic_DNA"/>
</dbReference>
<reference evidence="2 3" key="1">
    <citation type="journal article" date="2020" name="Genome Biol. Evol.">
        <title>Comparative genomics of Sclerotiniaceae.</title>
        <authorList>
            <person name="Valero Jimenez C.A."/>
            <person name="Steentjes M."/>
            <person name="Scholten O.E."/>
            <person name="Van Kan J.A.L."/>
        </authorList>
    </citation>
    <scope>NUCLEOTIDE SEQUENCE [LARGE SCALE GENOMIC DNA]</scope>
    <source>
        <strain evidence="2 3">B1</strain>
    </source>
</reference>
<keyword evidence="3" id="KW-1185">Reference proteome</keyword>
<name>A0ABQ7IFQ8_9HELO</name>
<comment type="caution">
    <text evidence="2">The sequence shown here is derived from an EMBL/GenBank/DDBJ whole genome shotgun (WGS) entry which is preliminary data.</text>
</comment>
<evidence type="ECO:0000313" key="3">
    <source>
        <dbReference type="Proteomes" id="UP000783213"/>
    </source>
</evidence>
<feature type="region of interest" description="Disordered" evidence="1">
    <location>
        <begin position="1"/>
        <end position="23"/>
    </location>
</feature>
<evidence type="ECO:0000256" key="1">
    <source>
        <dbReference type="SAM" id="MobiDB-lite"/>
    </source>
</evidence>
<dbReference type="GeneID" id="62234793"/>
<proteinExistence type="predicted"/>